<proteinExistence type="predicted"/>
<evidence type="ECO:0000256" key="1">
    <source>
        <dbReference type="ARBA" id="ARBA00022649"/>
    </source>
</evidence>
<name>A0A5C4NBX9_9RHOB</name>
<dbReference type="AlphaFoldDB" id="A0A5C4NBX9"/>
<organism evidence="3 4">
    <name type="scientific">Rubellimicrobium roseum</name>
    <dbReference type="NCBI Taxonomy" id="687525"/>
    <lineage>
        <taxon>Bacteria</taxon>
        <taxon>Pseudomonadati</taxon>
        <taxon>Pseudomonadota</taxon>
        <taxon>Alphaproteobacteria</taxon>
        <taxon>Rhodobacterales</taxon>
        <taxon>Roseobacteraceae</taxon>
        <taxon>Rubellimicrobium</taxon>
    </lineage>
</organism>
<keyword evidence="1" id="KW-1277">Toxin-antitoxin system</keyword>
<dbReference type="EMBL" id="VDFV01000037">
    <property type="protein sequence ID" value="TNC65509.1"/>
    <property type="molecule type" value="Genomic_DNA"/>
</dbReference>
<comment type="caution">
    <text evidence="3">The sequence shown here is derived from an EMBL/GenBank/DDBJ whole genome shotgun (WGS) entry which is preliminary data.</text>
</comment>
<keyword evidence="4" id="KW-1185">Reference proteome</keyword>
<evidence type="ECO:0000256" key="2">
    <source>
        <dbReference type="SAM" id="MobiDB-lite"/>
    </source>
</evidence>
<protein>
    <submittedName>
        <fullName evidence="3">Type II toxin-antitoxin system ParD family antitoxin</fullName>
    </submittedName>
</protein>
<feature type="compositionally biased region" description="Basic and acidic residues" evidence="2">
    <location>
        <begin position="46"/>
        <end position="64"/>
    </location>
</feature>
<dbReference type="SUPFAM" id="SSF47598">
    <property type="entry name" value="Ribbon-helix-helix"/>
    <property type="match status" value="1"/>
</dbReference>
<evidence type="ECO:0000313" key="4">
    <source>
        <dbReference type="Proteomes" id="UP000305709"/>
    </source>
</evidence>
<dbReference type="GO" id="GO:0006355">
    <property type="term" value="P:regulation of DNA-templated transcription"/>
    <property type="evidence" value="ECO:0007669"/>
    <property type="project" value="InterPro"/>
</dbReference>
<dbReference type="NCBIfam" id="TIGR02606">
    <property type="entry name" value="antidote_CC2985"/>
    <property type="match status" value="1"/>
</dbReference>
<feature type="region of interest" description="Disordered" evidence="2">
    <location>
        <begin position="40"/>
        <end position="64"/>
    </location>
</feature>
<dbReference type="RefSeq" id="WP_139082973.1">
    <property type="nucleotide sequence ID" value="NZ_VDFV01000037.1"/>
</dbReference>
<sequence length="64" mass="7372">MFTDQTRNLSLTAELNSFIRTQVASGRHRTAGEAVRAGLRRLQRQHGRDERRTSAFAKDQHHAR</sequence>
<dbReference type="OrthoDB" id="9815501at2"/>
<dbReference type="Gene3D" id="6.10.10.120">
    <property type="entry name" value="Antitoxin ParD1-like"/>
    <property type="match status" value="1"/>
</dbReference>
<gene>
    <name evidence="3" type="ORF">FHG71_17405</name>
</gene>
<dbReference type="Proteomes" id="UP000305709">
    <property type="component" value="Unassembled WGS sequence"/>
</dbReference>
<accession>A0A5C4NBX9</accession>
<dbReference type="Pfam" id="PF03693">
    <property type="entry name" value="ParD_antitoxin"/>
    <property type="match status" value="1"/>
</dbReference>
<evidence type="ECO:0000313" key="3">
    <source>
        <dbReference type="EMBL" id="TNC65509.1"/>
    </source>
</evidence>
<dbReference type="InterPro" id="IPR010985">
    <property type="entry name" value="Ribbon_hlx_hlx"/>
</dbReference>
<reference evidence="3 4" key="1">
    <citation type="submission" date="2019-06" db="EMBL/GenBank/DDBJ databases">
        <authorList>
            <person name="Jiang L."/>
        </authorList>
    </citation>
    <scope>NUCLEOTIDE SEQUENCE [LARGE SCALE GENOMIC DNA]</scope>
    <source>
        <strain evidence="3 4">YIM 48858</strain>
    </source>
</reference>
<dbReference type="InterPro" id="IPR022789">
    <property type="entry name" value="ParD"/>
</dbReference>
<dbReference type="InterPro" id="IPR038296">
    <property type="entry name" value="ParD_sf"/>
</dbReference>